<name>A0A150M5F5_9BACI</name>
<dbReference type="AlphaFoldDB" id="A0A150M5F5"/>
<comment type="caution">
    <text evidence="2">The sequence shown here is derived from an EMBL/GenBank/DDBJ whole genome shotgun (WGS) entry which is preliminary data.</text>
</comment>
<evidence type="ECO:0000256" key="1">
    <source>
        <dbReference type="SAM" id="MobiDB-lite"/>
    </source>
</evidence>
<dbReference type="STRING" id="301148.B4135_0346"/>
<gene>
    <name evidence="2" type="ORF">B4135_0346</name>
</gene>
<protein>
    <submittedName>
        <fullName evidence="2">Uncharacterized protein</fullName>
    </submittedName>
</protein>
<evidence type="ECO:0000313" key="3">
    <source>
        <dbReference type="Proteomes" id="UP000075683"/>
    </source>
</evidence>
<proteinExistence type="predicted"/>
<reference evidence="2 3" key="1">
    <citation type="submission" date="2016-01" db="EMBL/GenBank/DDBJ databases">
        <title>Draft Genome Sequences of Seven Thermophilic Sporeformers Isolated from Foods.</title>
        <authorList>
            <person name="Berendsen E.M."/>
            <person name="Wells-Bennik M.H."/>
            <person name="Krawcyk A.O."/>
            <person name="De Jong A."/>
            <person name="Holsappel S."/>
            <person name="Eijlander R.T."/>
            <person name="Kuipers O.P."/>
        </authorList>
    </citation>
    <scope>NUCLEOTIDE SEQUENCE [LARGE SCALE GENOMIC DNA]</scope>
    <source>
        <strain evidence="2 3">B4135</strain>
    </source>
</reference>
<accession>A0A150M5F5</accession>
<feature type="region of interest" description="Disordered" evidence="1">
    <location>
        <begin position="1"/>
        <end position="44"/>
    </location>
</feature>
<dbReference type="EMBL" id="LQYT01000040">
    <property type="protein sequence ID" value="KYD19442.1"/>
    <property type="molecule type" value="Genomic_DNA"/>
</dbReference>
<organism evidence="2 3">
    <name type="scientific">Caldibacillus debilis</name>
    <dbReference type="NCBI Taxonomy" id="301148"/>
    <lineage>
        <taxon>Bacteria</taxon>
        <taxon>Bacillati</taxon>
        <taxon>Bacillota</taxon>
        <taxon>Bacilli</taxon>
        <taxon>Bacillales</taxon>
        <taxon>Bacillaceae</taxon>
        <taxon>Caldibacillus</taxon>
    </lineage>
</organism>
<sequence length="44" mass="4725">MGPAGPDGLALPRGEDAPHRPGKTRYYQDSPDGRKFPCPSITSK</sequence>
<evidence type="ECO:0000313" key="2">
    <source>
        <dbReference type="EMBL" id="KYD19442.1"/>
    </source>
</evidence>
<dbReference type="Proteomes" id="UP000075683">
    <property type="component" value="Unassembled WGS sequence"/>
</dbReference>